<dbReference type="InterPro" id="IPR036465">
    <property type="entry name" value="vWFA_dom_sf"/>
</dbReference>
<keyword evidence="2 5" id="KW-0812">Transmembrane</keyword>
<evidence type="ECO:0000313" key="8">
    <source>
        <dbReference type="Proteomes" id="UP000035763"/>
    </source>
</evidence>
<evidence type="ECO:0000256" key="1">
    <source>
        <dbReference type="ARBA" id="ARBA00022475"/>
    </source>
</evidence>
<dbReference type="RefSeq" id="WP_048693844.1">
    <property type="nucleotide sequence ID" value="NZ_HG764815.1"/>
</dbReference>
<evidence type="ECO:0000313" key="7">
    <source>
        <dbReference type="EMBL" id="CCH72586.1"/>
    </source>
</evidence>
<proteinExistence type="predicted"/>
<gene>
    <name evidence="7" type="ORF">BN11_180004</name>
</gene>
<evidence type="ECO:0000259" key="6">
    <source>
        <dbReference type="PROSITE" id="PS50234"/>
    </source>
</evidence>
<dbReference type="OrthoDB" id="8882959at2"/>
<keyword evidence="1" id="KW-1003">Cell membrane</keyword>
<sequence>MTFEIPLALCALIVLPLLVLTYRSQWGRARRGREALARTGLRQVGSVETSRWRHVAPGLLLASLGTLIVAAAAPASVLTITKPEGTVILAFDVSNSMRAEDLEPDRLTAAKTAAKAFVAKQPSSVRIGLVAFSDTGIVTQQPSDDPATVSQAIDRMAPHGGTSLGQGIFAALQAITDGRLRADPEKLAEDPESIDIGYHGEASIILLSDGQDQSDVDPLAMARLASVAGVRIDTVGLGSAEGTEVTVNGVTQQTALDAAVLTEIAKTADGVYHPAQDAAALTEIYDSIELVDKPRRELSGLAPYFMIAAALLAAAAMGLSLVRSGRVIAS</sequence>
<keyword evidence="4 5" id="KW-0472">Membrane</keyword>
<dbReference type="SMART" id="SM00327">
    <property type="entry name" value="VWA"/>
    <property type="match status" value="1"/>
</dbReference>
<feature type="transmembrane region" description="Helical" evidence="5">
    <location>
        <begin position="301"/>
        <end position="322"/>
    </location>
</feature>
<dbReference type="InterPro" id="IPR002035">
    <property type="entry name" value="VWF_A"/>
</dbReference>
<name>W6JVB1_9MICO</name>
<dbReference type="SUPFAM" id="SSF53300">
    <property type="entry name" value="vWA-like"/>
    <property type="match status" value="1"/>
</dbReference>
<accession>W6JVB1</accession>
<dbReference type="EMBL" id="CAJA01000090">
    <property type="protein sequence ID" value="CCH72586.1"/>
    <property type="molecule type" value="Genomic_DNA"/>
</dbReference>
<dbReference type="Gene3D" id="3.40.50.410">
    <property type="entry name" value="von Willebrand factor, type A domain"/>
    <property type="match status" value="1"/>
</dbReference>
<evidence type="ECO:0000256" key="4">
    <source>
        <dbReference type="ARBA" id="ARBA00023136"/>
    </source>
</evidence>
<feature type="domain" description="VWFA" evidence="6">
    <location>
        <begin position="86"/>
        <end position="288"/>
    </location>
</feature>
<organism evidence="7 8">
    <name type="scientific">Nostocoides australiense Ben110</name>
    <dbReference type="NCBI Taxonomy" id="1193182"/>
    <lineage>
        <taxon>Bacteria</taxon>
        <taxon>Bacillati</taxon>
        <taxon>Actinomycetota</taxon>
        <taxon>Actinomycetes</taxon>
        <taxon>Micrococcales</taxon>
        <taxon>Intrasporangiaceae</taxon>
        <taxon>Nostocoides</taxon>
    </lineage>
</organism>
<evidence type="ECO:0000256" key="3">
    <source>
        <dbReference type="ARBA" id="ARBA00022989"/>
    </source>
</evidence>
<keyword evidence="3 5" id="KW-1133">Transmembrane helix</keyword>
<dbReference type="PANTHER" id="PTHR22550">
    <property type="entry name" value="SPORE GERMINATION PROTEIN"/>
    <property type="match status" value="1"/>
</dbReference>
<dbReference type="Proteomes" id="UP000035763">
    <property type="component" value="Unassembled WGS sequence"/>
</dbReference>
<evidence type="ECO:0000256" key="5">
    <source>
        <dbReference type="SAM" id="Phobius"/>
    </source>
</evidence>
<keyword evidence="8" id="KW-1185">Reference proteome</keyword>
<protein>
    <submittedName>
        <fullName evidence="7">von Willebrand factor type A</fullName>
    </submittedName>
</protein>
<dbReference type="AlphaFoldDB" id="W6JVB1"/>
<evidence type="ECO:0000256" key="2">
    <source>
        <dbReference type="ARBA" id="ARBA00022692"/>
    </source>
</evidence>
<dbReference type="InterPro" id="IPR050768">
    <property type="entry name" value="UPF0353/GerABKA_families"/>
</dbReference>
<dbReference type="PANTHER" id="PTHR22550:SF5">
    <property type="entry name" value="LEUCINE ZIPPER PROTEIN 4"/>
    <property type="match status" value="1"/>
</dbReference>
<dbReference type="PROSITE" id="PS50234">
    <property type="entry name" value="VWFA"/>
    <property type="match status" value="1"/>
</dbReference>
<dbReference type="Pfam" id="PF13519">
    <property type="entry name" value="VWA_2"/>
    <property type="match status" value="1"/>
</dbReference>
<comment type="caution">
    <text evidence="7">The sequence shown here is derived from an EMBL/GenBank/DDBJ whole genome shotgun (WGS) entry which is preliminary data.</text>
</comment>
<reference evidence="7 8" key="1">
    <citation type="journal article" date="2013" name="ISME J.">
        <title>A metabolic model for members of the genus Tetrasphaera involved in enhanced biological phosphorus removal.</title>
        <authorList>
            <person name="Kristiansen R."/>
            <person name="Nguyen H.T.T."/>
            <person name="Saunders A.M."/>
            <person name="Nielsen J.L."/>
            <person name="Wimmer R."/>
            <person name="Le V.Q."/>
            <person name="McIlroy S.J."/>
            <person name="Petrovski S."/>
            <person name="Seviour R.J."/>
            <person name="Calteau A."/>
            <person name="Nielsen K.L."/>
            <person name="Nielsen P.H."/>
        </authorList>
    </citation>
    <scope>NUCLEOTIDE SEQUENCE [LARGE SCALE GENOMIC DNA]</scope>
    <source>
        <strain evidence="7 8">Ben110</strain>
    </source>
</reference>
<dbReference type="STRING" id="1193182.BN11_180004"/>